<dbReference type="PROSITE" id="PS51190">
    <property type="entry name" value="FATC"/>
    <property type="match status" value="1"/>
</dbReference>
<dbReference type="InterPro" id="IPR050517">
    <property type="entry name" value="DDR_Repair_Kinase"/>
</dbReference>
<evidence type="ECO:0000256" key="3">
    <source>
        <dbReference type="ARBA" id="ARBA00012513"/>
    </source>
</evidence>
<keyword evidence="9" id="KW-0067">ATP-binding</keyword>
<dbReference type="FunCoup" id="A0A3R7DLU1">
    <property type="interactions" value="846"/>
</dbReference>
<dbReference type="CDD" id="cd00892">
    <property type="entry name" value="PIKKc_ATR"/>
    <property type="match status" value="1"/>
</dbReference>
<dbReference type="SMART" id="SM00802">
    <property type="entry name" value="UME"/>
    <property type="match status" value="1"/>
</dbReference>
<comment type="caution">
    <text evidence="13">The sequence shown here is derived from an EMBL/GenBank/DDBJ whole genome shotgun (WGS) entry which is preliminary data.</text>
</comment>
<evidence type="ECO:0000256" key="5">
    <source>
        <dbReference type="ARBA" id="ARBA00022679"/>
    </source>
</evidence>
<keyword evidence="5" id="KW-0808">Transferase</keyword>
<dbReference type="Gene3D" id="3.30.1010.10">
    <property type="entry name" value="Phosphatidylinositol 3-kinase Catalytic Subunit, Chain A, domain 4"/>
    <property type="match status" value="1"/>
</dbReference>
<dbReference type="InterPro" id="IPR018936">
    <property type="entry name" value="PI3/4_kinase_CS"/>
</dbReference>
<keyword evidence="4" id="KW-0723">Serine/threonine-protein kinase</keyword>
<dbReference type="InterPro" id="IPR000403">
    <property type="entry name" value="PI3/4_kinase_cat_dom"/>
</dbReference>
<dbReference type="GO" id="GO:0000077">
    <property type="term" value="P:DNA damage checkpoint signaling"/>
    <property type="evidence" value="ECO:0007669"/>
    <property type="project" value="TreeGrafter"/>
</dbReference>
<dbReference type="Pfam" id="PF23593">
    <property type="entry name" value="HEAT_ATR"/>
    <property type="match status" value="1"/>
</dbReference>
<evidence type="ECO:0000256" key="12">
    <source>
        <dbReference type="ARBA" id="ARBA00024420"/>
    </source>
</evidence>
<dbReference type="EC" id="2.7.11.1" evidence="3"/>
<dbReference type="PANTHER" id="PTHR11139">
    <property type="entry name" value="ATAXIA TELANGIECTASIA MUTATED ATM -RELATED"/>
    <property type="match status" value="1"/>
</dbReference>
<dbReference type="PROSITE" id="PS51189">
    <property type="entry name" value="FAT"/>
    <property type="match status" value="1"/>
</dbReference>
<dbReference type="Pfam" id="PF02259">
    <property type="entry name" value="FAT"/>
    <property type="match status" value="1"/>
</dbReference>
<comment type="similarity">
    <text evidence="2">Belongs to the PI3/PI4-kinase family. ATM subfamily.</text>
</comment>
<evidence type="ECO:0000313" key="13">
    <source>
        <dbReference type="EMBL" id="KAG5443801.1"/>
    </source>
</evidence>
<dbReference type="Pfam" id="PF02260">
    <property type="entry name" value="FATC"/>
    <property type="match status" value="1"/>
</dbReference>
<keyword evidence="8 13" id="KW-0418">Kinase</keyword>
<accession>A0A3R7DLU1</accession>
<dbReference type="SMART" id="SM01343">
    <property type="entry name" value="FATC"/>
    <property type="match status" value="1"/>
</dbReference>
<evidence type="ECO:0000256" key="9">
    <source>
        <dbReference type="ARBA" id="ARBA00022840"/>
    </source>
</evidence>
<dbReference type="InterPro" id="IPR057564">
    <property type="entry name" value="HEAT_ATR"/>
</dbReference>
<dbReference type="SUPFAM" id="SSF48371">
    <property type="entry name" value="ARM repeat"/>
    <property type="match status" value="1"/>
</dbReference>
<dbReference type="InterPro" id="IPR012993">
    <property type="entry name" value="UME"/>
</dbReference>
<evidence type="ECO:0000256" key="10">
    <source>
        <dbReference type="ARBA" id="ARBA00023204"/>
    </source>
</evidence>
<dbReference type="PROSITE" id="PS00916">
    <property type="entry name" value="PI3_4_KINASE_2"/>
    <property type="match status" value="1"/>
</dbReference>
<evidence type="ECO:0000256" key="1">
    <source>
        <dbReference type="ARBA" id="ARBA00004123"/>
    </source>
</evidence>
<dbReference type="InterPro" id="IPR003151">
    <property type="entry name" value="PIK-rel_kinase_FAT"/>
</dbReference>
<dbReference type="OrthoDB" id="381190at2759"/>
<dbReference type="STRING" id="79923.A0A3R7DLU1"/>
<protein>
    <recommendedName>
        <fullName evidence="12">Serine/threonine-protein kinase ATR</fullName>
        <ecNumber evidence="3">2.7.11.1</ecNumber>
    </recommendedName>
</protein>
<dbReference type="GO" id="GO:0005634">
    <property type="term" value="C:nucleus"/>
    <property type="evidence" value="ECO:0007669"/>
    <property type="project" value="UniProtKB-SubCell"/>
</dbReference>
<dbReference type="InParanoid" id="A0A3R7DLU1"/>
<dbReference type="GO" id="GO:0005524">
    <property type="term" value="F:ATP binding"/>
    <property type="evidence" value="ECO:0007669"/>
    <property type="project" value="UniProtKB-KW"/>
</dbReference>
<proteinExistence type="inferred from homology"/>
<name>A0A3R7DLU1_CLOSI</name>
<dbReference type="SUPFAM" id="SSF56112">
    <property type="entry name" value="Protein kinase-like (PK-like)"/>
    <property type="match status" value="1"/>
</dbReference>
<reference evidence="13 14" key="2">
    <citation type="journal article" date="2021" name="Genomics">
        <title>High-quality reference genome for Clonorchis sinensis.</title>
        <authorList>
            <person name="Young N.D."/>
            <person name="Stroehlein A.J."/>
            <person name="Kinkar L."/>
            <person name="Wang T."/>
            <person name="Sohn W.M."/>
            <person name="Chang B.C.H."/>
            <person name="Kaur P."/>
            <person name="Weisz D."/>
            <person name="Dudchenko O."/>
            <person name="Aiden E.L."/>
            <person name="Korhonen P.K."/>
            <person name="Gasser R.B."/>
        </authorList>
    </citation>
    <scope>NUCLEOTIDE SEQUENCE [LARGE SCALE GENOMIC DNA]</scope>
    <source>
        <strain evidence="13">Cs-k2</strain>
    </source>
</reference>
<evidence type="ECO:0000256" key="7">
    <source>
        <dbReference type="ARBA" id="ARBA00022763"/>
    </source>
</evidence>
<dbReference type="InterPro" id="IPR016024">
    <property type="entry name" value="ARM-type_fold"/>
</dbReference>
<keyword evidence="6" id="KW-0547">Nucleotide-binding</keyword>
<dbReference type="EMBL" id="NIRI02000056">
    <property type="protein sequence ID" value="KAG5443801.1"/>
    <property type="molecule type" value="Genomic_DNA"/>
</dbReference>
<dbReference type="InterPro" id="IPR036940">
    <property type="entry name" value="PI3/4_kinase_cat_sf"/>
</dbReference>
<dbReference type="GO" id="GO:0000723">
    <property type="term" value="P:telomere maintenance"/>
    <property type="evidence" value="ECO:0007669"/>
    <property type="project" value="TreeGrafter"/>
</dbReference>
<dbReference type="Pfam" id="PF25030">
    <property type="entry name" value="M-HEAT_ATR"/>
    <property type="match status" value="1"/>
</dbReference>
<organism evidence="13 14">
    <name type="scientific">Clonorchis sinensis</name>
    <name type="common">Chinese liver fluke</name>
    <dbReference type="NCBI Taxonomy" id="79923"/>
    <lineage>
        <taxon>Eukaryota</taxon>
        <taxon>Metazoa</taxon>
        <taxon>Spiralia</taxon>
        <taxon>Lophotrochozoa</taxon>
        <taxon>Platyhelminthes</taxon>
        <taxon>Trematoda</taxon>
        <taxon>Digenea</taxon>
        <taxon>Opisthorchiida</taxon>
        <taxon>Opisthorchiata</taxon>
        <taxon>Opisthorchiidae</taxon>
        <taxon>Clonorchis</taxon>
    </lineage>
</organism>
<gene>
    <name evidence="13" type="ORF">CSKR_100029</name>
</gene>
<dbReference type="InterPro" id="IPR014009">
    <property type="entry name" value="PIK_FAT"/>
</dbReference>
<evidence type="ECO:0000256" key="8">
    <source>
        <dbReference type="ARBA" id="ARBA00022777"/>
    </source>
</evidence>
<dbReference type="Pfam" id="PF08064">
    <property type="entry name" value="UME"/>
    <property type="match status" value="1"/>
</dbReference>
<keyword evidence="10" id="KW-0234">DNA repair</keyword>
<dbReference type="SMART" id="SM00146">
    <property type="entry name" value="PI3Kc"/>
    <property type="match status" value="1"/>
</dbReference>
<reference evidence="13 14" key="1">
    <citation type="journal article" date="2018" name="Biotechnol. Adv.">
        <title>Improved genomic resources and new bioinformatic workflow for the carcinogenic parasite Clonorchis sinensis: Biotechnological implications.</title>
        <authorList>
            <person name="Wang D."/>
            <person name="Korhonen P.K."/>
            <person name="Gasser R.B."/>
            <person name="Young N.D."/>
        </authorList>
    </citation>
    <scope>NUCLEOTIDE SEQUENCE [LARGE SCALE GENOMIC DNA]</scope>
    <source>
        <strain evidence="13">Cs-k2</strain>
    </source>
</reference>
<keyword evidence="7" id="KW-0227">DNA damage</keyword>
<dbReference type="GO" id="GO:0005694">
    <property type="term" value="C:chromosome"/>
    <property type="evidence" value="ECO:0007669"/>
    <property type="project" value="TreeGrafter"/>
</dbReference>
<dbReference type="PANTHER" id="PTHR11139:SF69">
    <property type="entry name" value="SERINE_THREONINE-PROTEIN KINASE ATR"/>
    <property type="match status" value="1"/>
</dbReference>
<dbReference type="Proteomes" id="UP000286415">
    <property type="component" value="Unassembled WGS sequence"/>
</dbReference>
<evidence type="ECO:0000256" key="2">
    <source>
        <dbReference type="ARBA" id="ARBA00010769"/>
    </source>
</evidence>
<dbReference type="InterPro" id="IPR056802">
    <property type="entry name" value="ATR-like_M-HEAT"/>
</dbReference>
<keyword evidence="14" id="KW-1185">Reference proteome</keyword>
<dbReference type="InterPro" id="IPR011009">
    <property type="entry name" value="Kinase-like_dom_sf"/>
</dbReference>
<sequence>MDPSRKEVMTFTSESAFDAHHAVKYVYCVLDEVSSGLDNLGDTPDPGLLSLLSRIESAFTYRHYHITQGLSLKLLHDFSAWCLHRLLLIACRPPFVYHLNIVGIAMRKLLVLLERHCVDTFVSHSSLLLRILKTILLALDQFDESEQDAFELVLDTFGFVESKISVSSPTTNDGLLLRCEAIRSIDLNGSYHLTTVLCHAISSVLPGFQTYSPDLIVNAFHLFDMTVELCDIPSKQRAYEAILQSTAWFQSLQFPSSMVTSIANNFADATALLLRFLNDWNTGCLGLSSSEVPPDEIASIEQLVARGLGWLADKEQRILANSEPPSLLDFSMWYNTDLKQVCEHLLEATWVIRTEHSALHYALLHYSTVLNRPTDEHSVKLKQSPQPMSARSLASLCLLPFSWANLVLEKPPTMNAEFIFNLENLECKIESHLSSRLCGLDRFDWPEFFTALVLPSSTATLSFTTRRDAWFRLSRLWGGLCSSLMSLTILHEILLSETVQALKYTVLSLPRPSALFSGGDPERCRIEDLFETYAGMRFVTNCLRVLQALSNENVLGETLLLSIVNWVTEFNVEACSHFRNSSATAFGSLGGPALKLVCSLITWSSHTNTFPVDKLTQLLLPFTSLHCNSGTHILFWMHPILLGLESDKQNDYCLRIACEFIRELLRNLRGVALPKHTAQLLSHLSAKIVCCLAVCSGSPSVYCEHNRSTRGSSHLTMKDPSALAIPSCYSLAEQIELIDLLLEERNVEGASEAVVDLVTHLSCHMRWDLVDAVHVHSLLTLVHSNLPHFTPAIVGKIFFNVTSQLSEADLTAWLGVHNSVMPVLSAVARQGPSSALTHVGIDEYRIMQYGAFALCLAKHYTRMLAVQPNPAILCELTERRTSNEGCSSTVSSNSLVEALVNVLAALCRLGLVHQYTHALYGAVYFHIENVISAVRMKPVHVLRLARDRLAQVVADHVDQPVKQLIDCLSRLFQLNKADIFKELISPLFIALVLRGNQESHVQIRQLVAEVPYIRAGQDYVNKLIQLCVLPDALVHIFTKTSKDEQEVHFAFLESHLGMPIERIARLNDVSRLMHQFVLRLYPYRVGASLGLRWIASRVLALRDSQSTSTALVHVKGPASADFLGHFVCGILAFFDTTLLDDDTMLEHRWIALRSLVVFIQLLGSTHVTRMRAKFMATLKICLRYKTAPFAKVVIKAWRSFIRTLEIEAVCELLPDLGATLVGLLPCGSGQVMDLFNYLFLEKREEIGDRLSCMFFIPRVPILLTYQEILDDLCSWRSLDSSDSTTLPESFFRRALCAWLSALTHSSRSVRRLALTSELGDADTVAGHPTVARLWNMSSLVKDLSSALPAADGNHDRDSASEPAIPINHLESSETPGQVIRSNSLLLGDLISALLEGLTRDTDERMRLLYAQWLGNLGAIDPGRISLSMCVTSTTTGPAQISQVNDPSFSFFILCELAKIYLRAASPKQLDSTALAIQELLKLFRIPEGGKLTGANSSTAEVADTTNKVAEDVAAMPFVSGTDLWKLFPDHLCDLFAPLTTSRYAVEAFTDWSTVRSPLITSCIEDLNFESWIRLWAGSLCANIHSPHTSNLFQFCEPVVKTDAGFARLALEHASLQILLENNQDGIDQIRSEILTVLTEVASAMDSGTSDPSSLNDVLLTTTMSEMRSSNHGCRDATRWQPWFPLAAQTVFGLLDHLGRWYREQEKALRPQKQTAYSTNNISKSTSKTASTEAVKRVGDFLQTIPHLLQAKASLKCGGLARALLHWELAYDEDELAGKSAFNTGAALMSSSSDRFIPGPGSKDLNQRTSRNPLVLGSTGLAAIAGLLDTYTLLRDTDGLAGVLAVSQLAPVAQALSWAKSNSADEMHIPFSRSERFSALRALELENEEQLHMAAAAYEHNLASSELESTHLRLDSATASSVDSAELRRLMLYGGLFRCELSDPARLHGLVERAGGLISRANANCPGISVHHSARWRQRLNAYRAEAAWRLCDWGTLQETTNLDPQGSSWSVDLGRLFLAINNKDTTEFSGTLSKLRLNQMNELSAAALEGPGGYARAYETIARLSSLSDVELVSSLGERLRLALSGDCVRNGASVVACRKSHGDLQTQVEAVLTLLDTRLKICQPTFHTLEPCLAVHHTSLHLLWMELRSLAVASPNDQLITTLLDRVRLALGQNWLQRAKLTRKSGQFMAAYTCVLRAEAFGIPQALIERAKLLWQTDKREAAQACLDKGIPELYGTFPSEPHSSVSSKVKNPLVSNKSLQEAMLLRARYCEETSRFDFEATQRMYEEVCTLNEGCEEAHFRLARYVDQACSLATVAKQHHTLLKAALMHYGLALSYGSQFIYQSMPRLLSLWLDYGTDCARHTGAPVSTKSNESRVPTDQRTFQEVQEIMLQNIQKIPPYQYYTALGQILSRICHEVPTIVTTLLDLVVRIFEAYPLQTIWFLMPLNDSSVRQRRDRCQQVFSAVKSRQPTLTKFITDSITLCNHLRTICGLFMSADRRELRSFSLHQSQRPLARLIENSDFSRILIPIHRQLVPNLLPARASYEQVKKHWPFGPGPDQLVCLAHMDDTVEILGSQTRPKKMTWIGSDGRRYIIVAKPNDDLRKDSRLMELNGMINKFLVKNPDTRRRALHIRTYAVIPLSEKGGLIEWVSNTEPFRAIITRLYTESGRPINWAAMSRVAPLLEDPLPVKRDKYLNKWLPMFPLVFHRWFLDTFPNPSAWYSARESYARTCAVMSMVGYVLGLGDRHTENILFDSTTGSVVHVDFSCVFNNGLTLPWPERVPFRLTRNMVRALGPTGFEGIFRRCAEAVMRLLRHEIDPLLAVFRPLYFDALVEQGGNTRGSVAGTEASGKIRRAAQDHAVGVSNDLADRVAQAAAEKLTNMEDRLHGKITEHDGFSQILPMSVEGQVDVLIKEATDVDRLCQMYKGWMPFL</sequence>
<dbReference type="Gene3D" id="1.10.1070.11">
    <property type="entry name" value="Phosphatidylinositol 3-/4-kinase, catalytic domain"/>
    <property type="match status" value="1"/>
</dbReference>
<dbReference type="GO" id="GO:0004674">
    <property type="term" value="F:protein serine/threonine kinase activity"/>
    <property type="evidence" value="ECO:0007669"/>
    <property type="project" value="UniProtKB-KW"/>
</dbReference>
<evidence type="ECO:0000256" key="6">
    <source>
        <dbReference type="ARBA" id="ARBA00022741"/>
    </source>
</evidence>
<dbReference type="GO" id="GO:0006281">
    <property type="term" value="P:DNA repair"/>
    <property type="evidence" value="ECO:0007669"/>
    <property type="project" value="UniProtKB-KW"/>
</dbReference>
<evidence type="ECO:0000313" key="14">
    <source>
        <dbReference type="Proteomes" id="UP000286415"/>
    </source>
</evidence>
<evidence type="ECO:0000256" key="4">
    <source>
        <dbReference type="ARBA" id="ARBA00022527"/>
    </source>
</evidence>
<keyword evidence="11" id="KW-0539">Nucleus</keyword>
<dbReference type="Pfam" id="PF00454">
    <property type="entry name" value="PI3_PI4_kinase"/>
    <property type="match status" value="1"/>
</dbReference>
<comment type="subcellular location">
    <subcellularLocation>
        <location evidence="1">Nucleus</location>
    </subcellularLocation>
</comment>
<evidence type="ECO:0000256" key="11">
    <source>
        <dbReference type="ARBA" id="ARBA00023242"/>
    </source>
</evidence>
<dbReference type="InterPro" id="IPR003152">
    <property type="entry name" value="FATC_dom"/>
</dbReference>
<dbReference type="PROSITE" id="PS50290">
    <property type="entry name" value="PI3_4_KINASE_3"/>
    <property type="match status" value="1"/>
</dbReference>